<dbReference type="AlphaFoldDB" id="A0A5N5TPB5"/>
<gene>
    <name evidence="1" type="ORF">Anas_02639</name>
</gene>
<evidence type="ECO:0000313" key="1">
    <source>
        <dbReference type="EMBL" id="KAB7508020.1"/>
    </source>
</evidence>
<keyword evidence="2" id="KW-1185">Reference proteome</keyword>
<sequence length="79" mass="9309">MKTFCKNEFTYFLFTLQFEKPGNPDVAPISVSHEESKKMYGSWCKMKFVFQKDAMEDIPFVTRSGIEEIFESFFLLTSK</sequence>
<comment type="caution">
    <text evidence="1">The sequence shown here is derived from an EMBL/GenBank/DDBJ whole genome shotgun (WGS) entry which is preliminary data.</text>
</comment>
<name>A0A5N5TPB5_9CRUS</name>
<accession>A0A5N5TPB5</accession>
<proteinExistence type="predicted"/>
<dbReference type="InterPro" id="IPR029063">
    <property type="entry name" value="SAM-dependent_MTases_sf"/>
</dbReference>
<protein>
    <submittedName>
        <fullName evidence="1">Uncharacterized protein</fullName>
    </submittedName>
</protein>
<dbReference type="Gene3D" id="3.40.50.150">
    <property type="entry name" value="Vaccinia Virus protein VP39"/>
    <property type="match status" value="1"/>
</dbReference>
<dbReference type="Proteomes" id="UP000326759">
    <property type="component" value="Unassembled WGS sequence"/>
</dbReference>
<dbReference type="EMBL" id="SEYY01000094">
    <property type="protein sequence ID" value="KAB7508020.1"/>
    <property type="molecule type" value="Genomic_DNA"/>
</dbReference>
<evidence type="ECO:0000313" key="2">
    <source>
        <dbReference type="Proteomes" id="UP000326759"/>
    </source>
</evidence>
<organism evidence="1 2">
    <name type="scientific">Armadillidium nasatum</name>
    <dbReference type="NCBI Taxonomy" id="96803"/>
    <lineage>
        <taxon>Eukaryota</taxon>
        <taxon>Metazoa</taxon>
        <taxon>Ecdysozoa</taxon>
        <taxon>Arthropoda</taxon>
        <taxon>Crustacea</taxon>
        <taxon>Multicrustacea</taxon>
        <taxon>Malacostraca</taxon>
        <taxon>Eumalacostraca</taxon>
        <taxon>Peracarida</taxon>
        <taxon>Isopoda</taxon>
        <taxon>Oniscidea</taxon>
        <taxon>Crinocheta</taxon>
        <taxon>Armadillidiidae</taxon>
        <taxon>Armadillidium</taxon>
    </lineage>
</organism>
<reference evidence="1 2" key="1">
    <citation type="journal article" date="2019" name="PLoS Biol.">
        <title>Sex chromosomes control vertical transmission of feminizing Wolbachia symbionts in an isopod.</title>
        <authorList>
            <person name="Becking T."/>
            <person name="Chebbi M.A."/>
            <person name="Giraud I."/>
            <person name="Moumen B."/>
            <person name="Laverre T."/>
            <person name="Caubet Y."/>
            <person name="Peccoud J."/>
            <person name="Gilbert C."/>
            <person name="Cordaux R."/>
        </authorList>
    </citation>
    <scope>NUCLEOTIDE SEQUENCE [LARGE SCALE GENOMIC DNA]</scope>
    <source>
        <strain evidence="1">ANa2</strain>
        <tissue evidence="1">Whole body excluding digestive tract and cuticle</tissue>
    </source>
</reference>